<dbReference type="GO" id="GO:0005507">
    <property type="term" value="F:copper ion binding"/>
    <property type="evidence" value="ECO:0007669"/>
    <property type="project" value="TreeGrafter"/>
</dbReference>
<dbReference type="Pfam" id="PF03091">
    <property type="entry name" value="CutA1"/>
    <property type="match status" value="1"/>
</dbReference>
<gene>
    <name evidence="2" type="ORF">E3J62_07790</name>
</gene>
<comment type="caution">
    <text evidence="2">The sequence shown here is derived from an EMBL/GenBank/DDBJ whole genome shotgun (WGS) entry which is preliminary data.</text>
</comment>
<sequence length="103" mass="11880">MNYFAVITTCGSEDEALRIANHLLNEKLIACANWWQVNSAYWWEGNCERAEEYMVFMKTVKKNLKAVESAVVTMHSYENPEVIQIPISGGSEKYLDWVKESVK</sequence>
<comment type="similarity">
    <text evidence="1">Belongs to the CutA family.</text>
</comment>
<dbReference type="Proteomes" id="UP000315525">
    <property type="component" value="Unassembled WGS sequence"/>
</dbReference>
<proteinExistence type="inferred from homology"/>
<evidence type="ECO:0000313" key="2">
    <source>
        <dbReference type="EMBL" id="TET45312.1"/>
    </source>
</evidence>
<dbReference type="SUPFAM" id="SSF54913">
    <property type="entry name" value="GlnB-like"/>
    <property type="match status" value="1"/>
</dbReference>
<dbReference type="InterPro" id="IPR004323">
    <property type="entry name" value="Ion_tolerance_CutA"/>
</dbReference>
<dbReference type="PANTHER" id="PTHR23419:SF8">
    <property type="entry name" value="FI09726P"/>
    <property type="match status" value="1"/>
</dbReference>
<evidence type="ECO:0000313" key="3">
    <source>
        <dbReference type="Proteomes" id="UP000315525"/>
    </source>
</evidence>
<dbReference type="Gene3D" id="3.30.70.120">
    <property type="match status" value="1"/>
</dbReference>
<evidence type="ECO:0000256" key="1">
    <source>
        <dbReference type="ARBA" id="ARBA00010169"/>
    </source>
</evidence>
<name>A0A523URZ0_UNCT6</name>
<organism evidence="2 3">
    <name type="scientific">candidate division TA06 bacterium</name>
    <dbReference type="NCBI Taxonomy" id="2250710"/>
    <lineage>
        <taxon>Bacteria</taxon>
        <taxon>Bacteria division TA06</taxon>
    </lineage>
</organism>
<dbReference type="InterPro" id="IPR011322">
    <property type="entry name" value="N-reg_PII-like_a/b"/>
</dbReference>
<reference evidence="2 3" key="1">
    <citation type="submission" date="2019-03" db="EMBL/GenBank/DDBJ databases">
        <title>Metabolic potential of uncultured bacteria and archaea associated with petroleum seepage in deep-sea sediments.</title>
        <authorList>
            <person name="Dong X."/>
            <person name="Hubert C."/>
        </authorList>
    </citation>
    <scope>NUCLEOTIDE SEQUENCE [LARGE SCALE GENOMIC DNA]</scope>
    <source>
        <strain evidence="2">E44_bin18</strain>
    </source>
</reference>
<accession>A0A523URZ0</accession>
<protein>
    <submittedName>
        <fullName evidence="2">Divalent-cation tolerance protein CutA</fullName>
    </submittedName>
</protein>
<dbReference type="GO" id="GO:0010038">
    <property type="term" value="P:response to metal ion"/>
    <property type="evidence" value="ECO:0007669"/>
    <property type="project" value="InterPro"/>
</dbReference>
<dbReference type="AlphaFoldDB" id="A0A523URZ0"/>
<dbReference type="InterPro" id="IPR015867">
    <property type="entry name" value="N-reg_PII/ATP_PRibTrfase_C"/>
</dbReference>
<dbReference type="EMBL" id="SOJN01000087">
    <property type="protein sequence ID" value="TET45312.1"/>
    <property type="molecule type" value="Genomic_DNA"/>
</dbReference>
<dbReference type="PANTHER" id="PTHR23419">
    <property type="entry name" value="DIVALENT CATION TOLERANCE CUTA-RELATED"/>
    <property type="match status" value="1"/>
</dbReference>